<evidence type="ECO:0000256" key="1">
    <source>
        <dbReference type="SAM" id="SignalP"/>
    </source>
</evidence>
<feature type="chain" id="PRO_5021456339" description="Secreted protein" evidence="1">
    <location>
        <begin position="21"/>
        <end position="140"/>
    </location>
</feature>
<sequence>MGLLLLHAALFFRSLSLTESRLSGHCCGTRSSRIVPIVKLTEGKVDHTDRLVSETRYVIVQSCLTWPLHLFAATHQSGPILDAGLTVLHQFVQVSFVVLRAVVSGAVQRITDLHLLDLIKLKEMKSKKIQLRTVTLSSLY</sequence>
<organism evidence="2 3">
    <name type="scientific">Liparis tanakae</name>
    <name type="common">Tanaka's snailfish</name>
    <dbReference type="NCBI Taxonomy" id="230148"/>
    <lineage>
        <taxon>Eukaryota</taxon>
        <taxon>Metazoa</taxon>
        <taxon>Chordata</taxon>
        <taxon>Craniata</taxon>
        <taxon>Vertebrata</taxon>
        <taxon>Euteleostomi</taxon>
        <taxon>Actinopterygii</taxon>
        <taxon>Neopterygii</taxon>
        <taxon>Teleostei</taxon>
        <taxon>Neoteleostei</taxon>
        <taxon>Acanthomorphata</taxon>
        <taxon>Eupercaria</taxon>
        <taxon>Perciformes</taxon>
        <taxon>Cottioidei</taxon>
        <taxon>Cottales</taxon>
        <taxon>Liparidae</taxon>
        <taxon>Liparis</taxon>
    </lineage>
</organism>
<dbReference type="EMBL" id="SRLO01000062">
    <property type="protein sequence ID" value="TNN79680.1"/>
    <property type="molecule type" value="Genomic_DNA"/>
</dbReference>
<feature type="signal peptide" evidence="1">
    <location>
        <begin position="1"/>
        <end position="20"/>
    </location>
</feature>
<keyword evidence="3" id="KW-1185">Reference proteome</keyword>
<accession>A0A4Z2INT4</accession>
<dbReference type="AlphaFoldDB" id="A0A4Z2INT4"/>
<comment type="caution">
    <text evidence="2">The sequence shown here is derived from an EMBL/GenBank/DDBJ whole genome shotgun (WGS) entry which is preliminary data.</text>
</comment>
<evidence type="ECO:0008006" key="4">
    <source>
        <dbReference type="Google" id="ProtNLM"/>
    </source>
</evidence>
<reference evidence="2 3" key="1">
    <citation type="submission" date="2019-03" db="EMBL/GenBank/DDBJ databases">
        <title>First draft genome of Liparis tanakae, snailfish: a comprehensive survey of snailfish specific genes.</title>
        <authorList>
            <person name="Kim W."/>
            <person name="Song I."/>
            <person name="Jeong J.-H."/>
            <person name="Kim D."/>
            <person name="Kim S."/>
            <person name="Ryu S."/>
            <person name="Song J.Y."/>
            <person name="Lee S.K."/>
        </authorList>
    </citation>
    <scope>NUCLEOTIDE SEQUENCE [LARGE SCALE GENOMIC DNA]</scope>
    <source>
        <tissue evidence="2">Muscle</tissue>
    </source>
</reference>
<evidence type="ECO:0000313" key="2">
    <source>
        <dbReference type="EMBL" id="TNN79680.1"/>
    </source>
</evidence>
<gene>
    <name evidence="2" type="ORF">EYF80_010054</name>
</gene>
<evidence type="ECO:0000313" key="3">
    <source>
        <dbReference type="Proteomes" id="UP000314294"/>
    </source>
</evidence>
<name>A0A4Z2INT4_9TELE</name>
<protein>
    <recommendedName>
        <fullName evidence="4">Secreted protein</fullName>
    </recommendedName>
</protein>
<keyword evidence="1" id="KW-0732">Signal</keyword>
<proteinExistence type="predicted"/>
<dbReference type="Proteomes" id="UP000314294">
    <property type="component" value="Unassembled WGS sequence"/>
</dbReference>